<evidence type="ECO:0000313" key="3">
    <source>
        <dbReference type="EMBL" id="KAL3769205.1"/>
    </source>
</evidence>
<sequence length="1077" mass="118084">MAGVRHERRKRSPRHRSGERKSSSRDRYRTHRSHSDGSRRRDDDRSRRPSPRTNDRRRRSPSNQKPAMPPLFGRGRKSTRDEHKGLSFSLKRNTSRSTSRGTSRSVSRDRIPAYLMKPHGLEWNAFPKKSPFTRNRESIGFAIPQETPVSSSRLDGQLYLCLASVVALASSVSATTSSLRTGSEVASLTIQGISFSFSLITGIGLRYDPSRERLTKPLFRVGTPLSHVSLETIMNVLQLVLWCIASAISFGPSRLANDTPSSIWNVNLFYSTLAGLGISAYLVSDGCTAETSAVYLSQGHNFKPVALQRSWVLVMIAQIALVAFCLQGLSFCGENCSQFTLGAALGAVGALIAVGRVVLSIFQSTRRIRHQGFKKFSLADIVCCAVNFLMASVNAALLSGSKDESSINVYFSCWISFFLSLNQSLRYVDATLSPGSVMNDVEYDSWVKANTVQQEPKKSSRSLMRRKSTDSTKSSISSAFVARAQDAAQAEAHLESMVASRESSEPILYLDNKTGASPLSMDEEFGSHHFQALPRPLTGLNQRKGDDPSVFVPQTGIDPQPSVSSVSQQKSVRALMPPSERSRGPSIDPQESIGGTISTPSTQPPPQQRRRQQQMRHTVTRAPEPPPMQREPNMEPRKTKPHLEPAVTKFPQATTDRDEYIVTEYRRQPAKRRASVARSAMAESVSTASDFGMPTHQGGNGRQSMMAQQHERVKSMTGFVTQRQSMAVPTKMSPSGSKSRTAKTAKNSSMLSLFEEGFIDDGMAAMAQVENERASSEESSPNTLDPPPKLDPSLSSKLRSQSPGIVRASPSIKSIRTNKSKQSICTSKGSKSLSRAQSYPSKARSGPSPGKSRASSRARSSTTHGSRGPPTLSEDGTGSRTTNEGSNPLTISDNDEDLVYNADTHESPSQYGPVRDISTDNLSIVSDPTMDGFDQSQRFDQSSRDVFTRMNTTGTIDGDDHVSHTGTVDQMVMMALRQAYESRQQSLRHVGGDDRSRDTRSSAQYIPRRATSDDTVERPVRTESFRHSSSERILTKPGQKTKKKTSNSGVTGSSGKSIRSFYSNNESNGDDDSAFAC</sequence>
<feature type="compositionally biased region" description="Basic and acidic residues" evidence="1">
    <location>
        <begin position="632"/>
        <end position="642"/>
    </location>
</feature>
<comment type="caution">
    <text evidence="3">The sequence shown here is derived from an EMBL/GenBank/DDBJ whole genome shotgun (WGS) entry which is preliminary data.</text>
</comment>
<feature type="region of interest" description="Disordered" evidence="1">
    <location>
        <begin position="720"/>
        <end position="748"/>
    </location>
</feature>
<feature type="region of interest" description="Disordered" evidence="1">
    <location>
        <begin position="537"/>
        <end position="642"/>
    </location>
</feature>
<feature type="transmembrane region" description="Helical" evidence="2">
    <location>
        <begin position="341"/>
        <end position="364"/>
    </location>
</feature>
<evidence type="ECO:0000256" key="1">
    <source>
        <dbReference type="SAM" id="MobiDB-lite"/>
    </source>
</evidence>
<feature type="region of interest" description="Disordered" evidence="1">
    <location>
        <begin position="982"/>
        <end position="1077"/>
    </location>
</feature>
<feature type="compositionally biased region" description="Low complexity" evidence="1">
    <location>
        <begin position="844"/>
        <end position="868"/>
    </location>
</feature>
<name>A0ABD3MZ69_9STRA</name>
<feature type="compositionally biased region" description="Basic and acidic residues" evidence="1">
    <location>
        <begin position="1010"/>
        <end position="1034"/>
    </location>
</feature>
<evidence type="ECO:0000313" key="4">
    <source>
        <dbReference type="Proteomes" id="UP001530400"/>
    </source>
</evidence>
<gene>
    <name evidence="3" type="ORF">ACHAWO_000851</name>
</gene>
<protein>
    <recommendedName>
        <fullName evidence="5">Transmembrane protein</fullName>
    </recommendedName>
</protein>
<feature type="compositionally biased region" description="Low complexity" evidence="1">
    <location>
        <begin position="791"/>
        <end position="800"/>
    </location>
</feature>
<feature type="compositionally biased region" description="Polar residues" evidence="1">
    <location>
        <begin position="1046"/>
        <end position="1067"/>
    </location>
</feature>
<feature type="compositionally biased region" description="Basic and acidic residues" evidence="1">
    <location>
        <begin position="990"/>
        <end position="1000"/>
    </location>
</feature>
<dbReference type="Proteomes" id="UP001530400">
    <property type="component" value="Unassembled WGS sequence"/>
</dbReference>
<reference evidence="3 4" key="1">
    <citation type="submission" date="2024-10" db="EMBL/GenBank/DDBJ databases">
        <title>Updated reference genomes for cyclostephanoid diatoms.</title>
        <authorList>
            <person name="Roberts W.R."/>
            <person name="Alverson A.J."/>
        </authorList>
    </citation>
    <scope>NUCLEOTIDE SEQUENCE [LARGE SCALE GENOMIC DNA]</scope>
    <source>
        <strain evidence="3 4">AJA010-31</strain>
    </source>
</reference>
<feature type="compositionally biased region" description="Basic and acidic residues" evidence="1">
    <location>
        <begin position="19"/>
        <end position="47"/>
    </location>
</feature>
<feature type="region of interest" description="Disordered" evidence="1">
    <location>
        <begin position="769"/>
        <end position="894"/>
    </location>
</feature>
<feature type="compositionally biased region" description="Polar residues" evidence="1">
    <location>
        <begin position="811"/>
        <end position="840"/>
    </location>
</feature>
<keyword evidence="2" id="KW-1133">Transmembrane helix</keyword>
<feature type="compositionally biased region" description="Low complexity" evidence="1">
    <location>
        <begin position="559"/>
        <end position="572"/>
    </location>
</feature>
<feature type="transmembrane region" description="Helical" evidence="2">
    <location>
        <begin position="376"/>
        <end position="398"/>
    </location>
</feature>
<feature type="region of interest" description="Disordered" evidence="1">
    <location>
        <begin position="1"/>
        <end position="111"/>
    </location>
</feature>
<evidence type="ECO:0008006" key="5">
    <source>
        <dbReference type="Google" id="ProtNLM"/>
    </source>
</evidence>
<feature type="transmembrane region" description="Helical" evidence="2">
    <location>
        <begin position="310"/>
        <end position="329"/>
    </location>
</feature>
<dbReference type="EMBL" id="JALLPJ020001335">
    <property type="protein sequence ID" value="KAL3769205.1"/>
    <property type="molecule type" value="Genomic_DNA"/>
</dbReference>
<dbReference type="AlphaFoldDB" id="A0ABD3MZ69"/>
<organism evidence="3 4">
    <name type="scientific">Cyclotella atomus</name>
    <dbReference type="NCBI Taxonomy" id="382360"/>
    <lineage>
        <taxon>Eukaryota</taxon>
        <taxon>Sar</taxon>
        <taxon>Stramenopiles</taxon>
        <taxon>Ochrophyta</taxon>
        <taxon>Bacillariophyta</taxon>
        <taxon>Coscinodiscophyceae</taxon>
        <taxon>Thalassiosirophycidae</taxon>
        <taxon>Stephanodiscales</taxon>
        <taxon>Stephanodiscaceae</taxon>
        <taxon>Cyclotella</taxon>
    </lineage>
</organism>
<feature type="compositionally biased region" description="Polar residues" evidence="1">
    <location>
        <begin position="874"/>
        <end position="892"/>
    </location>
</feature>
<feature type="compositionally biased region" description="Low complexity" evidence="1">
    <location>
        <begin position="95"/>
        <end position="105"/>
    </location>
</feature>
<feature type="compositionally biased region" description="Acidic residues" evidence="1">
    <location>
        <begin position="1068"/>
        <end position="1077"/>
    </location>
</feature>
<keyword evidence="4" id="KW-1185">Reference proteome</keyword>
<keyword evidence="2" id="KW-0472">Membrane</keyword>
<accession>A0ABD3MZ69</accession>
<keyword evidence="2" id="KW-0812">Transmembrane</keyword>
<feature type="compositionally biased region" description="Basic residues" evidence="1">
    <location>
        <begin position="1"/>
        <end position="18"/>
    </location>
</feature>
<proteinExistence type="predicted"/>
<evidence type="ECO:0000256" key="2">
    <source>
        <dbReference type="SAM" id="Phobius"/>
    </source>
</evidence>